<organism evidence="1 2">
    <name type="scientific">Corynebacterium aquatimens</name>
    <dbReference type="NCBI Taxonomy" id="1190508"/>
    <lineage>
        <taxon>Bacteria</taxon>
        <taxon>Bacillati</taxon>
        <taxon>Actinomycetota</taxon>
        <taxon>Actinomycetes</taxon>
        <taxon>Mycobacteriales</taxon>
        <taxon>Corynebacteriaceae</taxon>
        <taxon>Corynebacterium</taxon>
    </lineage>
</organism>
<dbReference type="EC" id="2.7.1.175" evidence="1"/>
<name>A0A931GTS6_9CORY</name>
<dbReference type="InterPro" id="IPR011009">
    <property type="entry name" value="Kinase-like_dom_sf"/>
</dbReference>
<dbReference type="EMBL" id="JADOUE010000001">
    <property type="protein sequence ID" value="MBG6122100.1"/>
    <property type="molecule type" value="Genomic_DNA"/>
</dbReference>
<proteinExistence type="predicted"/>
<evidence type="ECO:0000313" key="1">
    <source>
        <dbReference type="EMBL" id="MBG6122100.1"/>
    </source>
</evidence>
<keyword evidence="1" id="KW-0808">Transferase</keyword>
<keyword evidence="2" id="KW-1185">Reference proteome</keyword>
<dbReference type="RefSeq" id="WP_290178681.1">
    <property type="nucleotide sequence ID" value="NZ_CP046980.1"/>
</dbReference>
<dbReference type="SUPFAM" id="SSF56112">
    <property type="entry name" value="Protein kinase-like (PK-like)"/>
    <property type="match status" value="1"/>
</dbReference>
<reference evidence="1" key="1">
    <citation type="submission" date="2020-11" db="EMBL/GenBank/DDBJ databases">
        <title>Sequencing the genomes of 1000 actinobacteria strains.</title>
        <authorList>
            <person name="Klenk H.-P."/>
        </authorList>
    </citation>
    <scope>NUCLEOTIDE SEQUENCE</scope>
    <source>
        <strain evidence="1">DSM 45632</strain>
    </source>
</reference>
<dbReference type="AlphaFoldDB" id="A0A931GTS6"/>
<dbReference type="GO" id="GO:0016740">
    <property type="term" value="F:transferase activity"/>
    <property type="evidence" value="ECO:0007669"/>
    <property type="project" value="UniProtKB-KW"/>
</dbReference>
<evidence type="ECO:0000313" key="2">
    <source>
        <dbReference type="Proteomes" id="UP000658613"/>
    </source>
</evidence>
<accession>A0A931GTS6</accession>
<dbReference type="Gene3D" id="3.90.1200.10">
    <property type="match status" value="1"/>
</dbReference>
<protein>
    <submittedName>
        <fullName evidence="1">Maltokinase</fullName>
        <ecNumber evidence="1">2.7.1.175</ecNumber>
    </submittedName>
</protein>
<gene>
    <name evidence="1" type="ORF">IW254_001069</name>
</gene>
<dbReference type="Proteomes" id="UP000658613">
    <property type="component" value="Unassembled WGS sequence"/>
</dbReference>
<sequence length="386" mass="42183">MDLHSARFYGAKSEAIDSQEVIASENFGDYTWQILSVTHGGKDNATTDEYQVVVDKHERDVLNSDDGASAYLLNVAFIGEVHGDITARSATPLGADQSNTSLVATDDDGREWMFKVFRKLEEGLNPDVELLSEIDDCPFVAGVRGYVTRDGRTLAMMQQLIDGGKDGFVLACDAGAADDFASEAQALGAAIRTVHEALAATFGTKTVSGAEIASTLNEHLDELVGKAPQLAEYETRLRDLYAKVEGIESVPVQRIHGDLHLGQTLRTDHRWYLIDFEGEPARPLEQRRLPDCALRDVAGMVRSFGYARAVGEHSDEWERSAVNALLDGYGVNPASRDQAAPQHDESDHALLLAAYIADKAAYEVVYEANNRPDWVEIPLAAIETIS</sequence>
<comment type="caution">
    <text evidence="1">The sequence shown here is derived from an EMBL/GenBank/DDBJ whole genome shotgun (WGS) entry which is preliminary data.</text>
</comment>